<organism evidence="11 12">
    <name type="scientific">Anaeramoeba flamelloides</name>
    <dbReference type="NCBI Taxonomy" id="1746091"/>
    <lineage>
        <taxon>Eukaryota</taxon>
        <taxon>Metamonada</taxon>
        <taxon>Anaeramoebidae</taxon>
        <taxon>Anaeramoeba</taxon>
    </lineage>
</organism>
<dbReference type="InterPro" id="IPR006935">
    <property type="entry name" value="Helicase/UvrB_N"/>
</dbReference>
<dbReference type="SMART" id="SM00490">
    <property type="entry name" value="HELICc"/>
    <property type="match status" value="1"/>
</dbReference>
<feature type="compositionally biased region" description="Basic residues" evidence="8">
    <location>
        <begin position="1406"/>
        <end position="1418"/>
    </location>
</feature>
<keyword evidence="4" id="KW-0378">Hydrolase</keyword>
<feature type="region of interest" description="Disordered" evidence="8">
    <location>
        <begin position="65"/>
        <end position="84"/>
    </location>
</feature>
<feature type="region of interest" description="Disordered" evidence="8">
    <location>
        <begin position="131"/>
        <end position="157"/>
    </location>
</feature>
<dbReference type="Pfam" id="PF00271">
    <property type="entry name" value="Helicase_C"/>
    <property type="match status" value="1"/>
</dbReference>
<dbReference type="CDD" id="cd12091">
    <property type="entry name" value="FANCM_ID"/>
    <property type="match status" value="1"/>
</dbReference>
<reference evidence="11" key="1">
    <citation type="submission" date="2022-08" db="EMBL/GenBank/DDBJ databases">
        <title>Novel sulfate-reducing endosymbionts in the free-living metamonad Anaeramoeba.</title>
        <authorList>
            <person name="Jerlstrom-Hultqvist J."/>
            <person name="Cepicka I."/>
            <person name="Gallot-Lavallee L."/>
            <person name="Salas-Leiva D."/>
            <person name="Curtis B.A."/>
            <person name="Zahonova K."/>
            <person name="Pipaliya S."/>
            <person name="Dacks J."/>
            <person name="Roger A.J."/>
        </authorList>
    </citation>
    <scope>NUCLEOTIDE SEQUENCE</scope>
    <source>
        <strain evidence="11">Schooner1</strain>
    </source>
</reference>
<evidence type="ECO:0000256" key="4">
    <source>
        <dbReference type="ARBA" id="ARBA00022801"/>
    </source>
</evidence>
<dbReference type="Pfam" id="PF04851">
    <property type="entry name" value="ResIII"/>
    <property type="match status" value="1"/>
</dbReference>
<feature type="region of interest" description="Disordered" evidence="8">
    <location>
        <begin position="250"/>
        <end position="276"/>
    </location>
</feature>
<evidence type="ECO:0000313" key="11">
    <source>
        <dbReference type="EMBL" id="KAJ6227552.1"/>
    </source>
</evidence>
<dbReference type="InterPro" id="IPR039686">
    <property type="entry name" value="FANCM/Mph1-like_ID"/>
</dbReference>
<feature type="compositionally biased region" description="Basic and acidic residues" evidence="8">
    <location>
        <begin position="1676"/>
        <end position="1687"/>
    </location>
</feature>
<feature type="compositionally biased region" description="Basic and acidic residues" evidence="8">
    <location>
        <begin position="1066"/>
        <end position="1076"/>
    </location>
</feature>
<feature type="compositionally biased region" description="Low complexity" evidence="8">
    <location>
        <begin position="1135"/>
        <end position="1189"/>
    </location>
</feature>
<evidence type="ECO:0000259" key="9">
    <source>
        <dbReference type="PROSITE" id="PS51192"/>
    </source>
</evidence>
<feature type="compositionally biased region" description="Acidic residues" evidence="8">
    <location>
        <begin position="1723"/>
        <end position="1741"/>
    </location>
</feature>
<keyword evidence="12" id="KW-1185">Reference proteome</keyword>
<keyword evidence="6" id="KW-0067">ATP-binding</keyword>
<feature type="compositionally biased region" description="Polar residues" evidence="8">
    <location>
        <begin position="1498"/>
        <end position="1515"/>
    </location>
</feature>
<keyword evidence="7" id="KW-0539">Nucleus</keyword>
<dbReference type="InterPro" id="IPR001650">
    <property type="entry name" value="Helicase_C-like"/>
</dbReference>
<dbReference type="InterPro" id="IPR027417">
    <property type="entry name" value="P-loop_NTPase"/>
</dbReference>
<feature type="compositionally biased region" description="Basic residues" evidence="8">
    <location>
        <begin position="1049"/>
        <end position="1065"/>
    </location>
</feature>
<feature type="compositionally biased region" description="Low complexity" evidence="8">
    <location>
        <begin position="1392"/>
        <end position="1405"/>
    </location>
</feature>
<evidence type="ECO:0000256" key="5">
    <source>
        <dbReference type="ARBA" id="ARBA00022806"/>
    </source>
</evidence>
<dbReference type="PROSITE" id="PS51194">
    <property type="entry name" value="HELICASE_CTER"/>
    <property type="match status" value="1"/>
</dbReference>
<feature type="compositionally biased region" description="Polar residues" evidence="8">
    <location>
        <begin position="1441"/>
        <end position="1450"/>
    </location>
</feature>
<feature type="compositionally biased region" description="Low complexity" evidence="8">
    <location>
        <begin position="1624"/>
        <end position="1639"/>
    </location>
</feature>
<evidence type="ECO:0000256" key="3">
    <source>
        <dbReference type="ARBA" id="ARBA00022741"/>
    </source>
</evidence>
<feature type="compositionally biased region" description="Low complexity" evidence="8">
    <location>
        <begin position="1419"/>
        <end position="1440"/>
    </location>
</feature>
<feature type="region of interest" description="Disordered" evidence="8">
    <location>
        <begin position="1721"/>
        <end position="1764"/>
    </location>
</feature>
<dbReference type="SMART" id="SM00487">
    <property type="entry name" value="DEXDc"/>
    <property type="match status" value="1"/>
</dbReference>
<dbReference type="InterPro" id="IPR014001">
    <property type="entry name" value="Helicase_ATP-bd"/>
</dbReference>
<feature type="region of interest" description="Disordered" evidence="8">
    <location>
        <begin position="1049"/>
        <end position="1189"/>
    </location>
</feature>
<feature type="compositionally biased region" description="Low complexity" evidence="8">
    <location>
        <begin position="140"/>
        <end position="157"/>
    </location>
</feature>
<evidence type="ECO:0000256" key="7">
    <source>
        <dbReference type="ARBA" id="ARBA00023242"/>
    </source>
</evidence>
<protein>
    <submittedName>
        <fullName evidence="11">Fanconi anemia group m protein</fullName>
    </submittedName>
</protein>
<dbReference type="PANTHER" id="PTHR14025">
    <property type="entry name" value="FANCONI ANEMIA GROUP M FANCM FAMILY MEMBER"/>
    <property type="match status" value="1"/>
</dbReference>
<evidence type="ECO:0000256" key="6">
    <source>
        <dbReference type="ARBA" id="ARBA00022840"/>
    </source>
</evidence>
<dbReference type="PROSITE" id="PS51192">
    <property type="entry name" value="HELICASE_ATP_BIND_1"/>
    <property type="match status" value="1"/>
</dbReference>
<feature type="compositionally biased region" description="Low complexity" evidence="8">
    <location>
        <begin position="305"/>
        <end position="336"/>
    </location>
</feature>
<accession>A0ABQ8X6B7</accession>
<feature type="region of interest" description="Disordered" evidence="8">
    <location>
        <begin position="92"/>
        <end position="119"/>
    </location>
</feature>
<comment type="similarity">
    <text evidence="2">Belongs to the DEAD box helicase family. DEAH subfamily. FANCM sub-subfamily.</text>
</comment>
<name>A0ABQ8X6B7_9EUKA</name>
<feature type="region of interest" description="Disordered" evidence="8">
    <location>
        <begin position="1392"/>
        <end position="1523"/>
    </location>
</feature>
<feature type="region of interest" description="Disordered" evidence="8">
    <location>
        <begin position="1621"/>
        <end position="1691"/>
    </location>
</feature>
<evidence type="ECO:0000256" key="1">
    <source>
        <dbReference type="ARBA" id="ARBA00004123"/>
    </source>
</evidence>
<evidence type="ECO:0000256" key="8">
    <source>
        <dbReference type="SAM" id="MobiDB-lite"/>
    </source>
</evidence>
<feature type="region of interest" description="Disordered" evidence="8">
    <location>
        <begin position="305"/>
        <end position="349"/>
    </location>
</feature>
<dbReference type="SUPFAM" id="SSF52540">
    <property type="entry name" value="P-loop containing nucleoside triphosphate hydrolases"/>
    <property type="match status" value="1"/>
</dbReference>
<evidence type="ECO:0000313" key="12">
    <source>
        <dbReference type="Proteomes" id="UP001150062"/>
    </source>
</evidence>
<dbReference type="CDD" id="cd18033">
    <property type="entry name" value="DEXDc_FANCM"/>
    <property type="match status" value="1"/>
</dbReference>
<dbReference type="PANTHER" id="PTHR14025:SF20">
    <property type="entry name" value="FANCONI ANEMIA GROUP M PROTEIN"/>
    <property type="match status" value="1"/>
</dbReference>
<keyword evidence="3" id="KW-0547">Nucleotide-binding</keyword>
<comment type="subcellular location">
    <subcellularLocation>
        <location evidence="1">Nucleus</location>
    </subcellularLocation>
</comment>
<feature type="compositionally biased region" description="Polar residues" evidence="8">
    <location>
        <begin position="1118"/>
        <end position="1129"/>
    </location>
</feature>
<dbReference type="InterPro" id="IPR044749">
    <property type="entry name" value="FANCM_DEXDc"/>
</dbReference>
<evidence type="ECO:0000256" key="2">
    <source>
        <dbReference type="ARBA" id="ARBA00009889"/>
    </source>
</evidence>
<sequence>MSLPFNPQTPPLTNLQQNYLVVNNSTIKTSTTITTATKSQSTMQTINKPFIDHTNLPTKDSFLSNPFLSTPQTPPPPPNHQFHRSISQFTTPNLKQQFPPNPYNQFLQTNPNSNTFQSPQILQNQTNPYLKQNFDPLQANSNKQQSQSQSQNKNQQFNQSYQQFVPQNQQQQQKQAQTNSSNQFLKNQFLTPTNKSRLPQKQQQQQQLFSTPQPKQIPSNFNVKQKNQFLTPTRSIVRSTFYQQNQFTSNNFQQQQQQTQQLPQQLPQTQTQTQPQQKLFSNLFKSSPRVNTPPKQYVNYQQQRQFTQQNRYNQQQQYRSYQQQNYSNTTQTSSQQFQPHHSNIFPPKLGSYQNMKLPKIDEEKARTWIYPKNDKFEMREYQLNISKTAIFHNTLVVLPTGLGKTFIAAVVMYNYYRWFPTGKILFMAPTKPLVEQQLNAVSETVNIPKEDSCVVTGKILSKKREHLWETNRVFYGTPQTVYNDLRDGLCTASQVVCVVIDEAHKATGNYDYTRVIRHLLQHTDQFRVLGLTATPGEKRQQIQQVIGNLLIAKLEFRSDENDNLNPDNVTQYIKKREIVELTISLRKNKAIREIRSLFVPSLRECLQSLHSKNLFKVRDPERVSKGAISMANLEFSKSGKNQGGQYISNDEYNMCKNQFSYGYALFHGYELLKQYGINTFYKHLKKKFVECSTSTKISTNSLIQNFKNSANFKNLMQKLPELIKDKNGTHPKLSKLKTIVSDHFVNNSNKNTRVMIFSIFRDSVLDITQALLNVPNVKVMPFVGQSSRGSQKGYSQKHQKLILNTFKNGGYNTLVATCIGEEGLDIGEVDLIVCYDVPSDSRRSIQRYGRTGRKRNGKVVVLLTEGLEKSKYFKKKRARKSNYQNIINHSSYIFYDQNPRIVPVNVNPQLIKENINKGKTQDDTVQLVFNEKLGYFTLKKKKKGSKRTPKKDIINSNYMTNSTRERKRGKFLSQLEQDFFNNNYKLSPNEEIPQLSLTKYIKRQKNKCNTFSIGNSNKTKILWSILNSTSNINHSEINLIEKIDIKKSERKRKKNKVKKSKGERKKGKEREKGKGEKKGRRKMKKKRKGKGKKGKKNKKYINLNSFIYSSNSEDESSQKNNKQSLQINGGNDDVNNMNHINLNNNNNNNNNNGSNNNSHLKINNNNNLQTNNHNNLKTNNHNNLKTNNHNNNLANKNKSISLNNSLGSNVTKTNVNATNLSKTINNTNLNSQPKNIKVNKIIEKKNEDSTMMNDFDFSDFDDELFDELEKLEKIEKKEEINQPMKKNRPQITNNLSNQNIKSEIHLDEKIEKQPKKKFKNNIKSNEKNNISRYIVNQNQQSTPFKGQFRFQSSKQNIFDKPITSFHDLVKLDPNYNSNFSNKNQKFNFFNNRKQQQPQQKPNQKLQQKKKKIQHHQQVRQRQQPPRQQSRRSSLSSQKINQELNQRNFKQQLHPKNKIQQQQKQKQQRQSKQQHNQKLQFQQKQQQNQQQKRRQNNQISHIKQTPQQRKFSFHSNQQQEQQTMEQMNSILNNLQSSQYFQKNNFLKNTNNLPITSKFNPFSPKKPVNKNQNIYKNNNNIYNHNNNNQFIKKISQTHFNSSPSNIPQPQFSLPLQPKYKSQTYFQEQPQSSSQLQLASLQGKEKIKEKKKRKKKLRKKRKKGKGKKKKKKKRKKRDHGIDVNEDTRSSEEEEERLFDLNQIPSSLDDFLVLDHSQIVANHMVESEDNEFVPNDNDDGDENEVFSDLTSDSMVENDDESDGVVIKD</sequence>
<feature type="compositionally biased region" description="Basic residues" evidence="8">
    <location>
        <begin position="1646"/>
        <end position="1675"/>
    </location>
</feature>
<keyword evidence="5" id="KW-0347">Helicase</keyword>
<dbReference type="Gene3D" id="3.40.50.300">
    <property type="entry name" value="P-loop containing nucleotide triphosphate hydrolases"/>
    <property type="match status" value="2"/>
</dbReference>
<dbReference type="EMBL" id="JAOAOG010000334">
    <property type="protein sequence ID" value="KAJ6227552.1"/>
    <property type="molecule type" value="Genomic_DNA"/>
</dbReference>
<feature type="compositionally biased region" description="Low complexity" evidence="8">
    <location>
        <begin position="199"/>
        <end position="216"/>
    </location>
</feature>
<gene>
    <name evidence="11" type="ORF">M0813_09791</name>
</gene>
<dbReference type="Proteomes" id="UP001150062">
    <property type="component" value="Unassembled WGS sequence"/>
</dbReference>
<feature type="domain" description="Helicase C-terminal" evidence="10">
    <location>
        <begin position="732"/>
        <end position="900"/>
    </location>
</feature>
<feature type="compositionally biased region" description="Low complexity" evidence="8">
    <location>
        <begin position="1457"/>
        <end position="1489"/>
    </location>
</feature>
<dbReference type="CDD" id="cd18801">
    <property type="entry name" value="SF2_C_FANCM_Hef"/>
    <property type="match status" value="1"/>
</dbReference>
<evidence type="ECO:0000259" key="10">
    <source>
        <dbReference type="PROSITE" id="PS51194"/>
    </source>
</evidence>
<comment type="caution">
    <text evidence="11">The sequence shown here is derived from an EMBL/GenBank/DDBJ whole genome shotgun (WGS) entry which is preliminary data.</text>
</comment>
<feature type="domain" description="Helicase ATP-binding" evidence="9">
    <location>
        <begin position="385"/>
        <end position="553"/>
    </location>
</feature>
<feature type="compositionally biased region" description="Basic residues" evidence="8">
    <location>
        <begin position="1077"/>
        <end position="1099"/>
    </location>
</feature>
<proteinExistence type="inferred from homology"/>
<feature type="compositionally biased region" description="Polar residues" evidence="8">
    <location>
        <begin position="1102"/>
        <end position="1111"/>
    </location>
</feature>
<feature type="region of interest" description="Disordered" evidence="8">
    <location>
        <begin position="193"/>
        <end position="219"/>
    </location>
</feature>